<dbReference type="OrthoDB" id="9763792at2"/>
<dbReference type="PROSITE" id="PS00675">
    <property type="entry name" value="SIGMA54_INTERACT_1"/>
    <property type="match status" value="1"/>
</dbReference>
<keyword evidence="5" id="KW-0597">Phosphoprotein</keyword>
<dbReference type="eggNOG" id="COG2204">
    <property type="taxonomic scope" value="Bacteria"/>
</dbReference>
<dbReference type="InterPro" id="IPR001789">
    <property type="entry name" value="Sig_transdc_resp-reg_receiver"/>
</dbReference>
<feature type="modified residue" description="4-aspartylphosphate" evidence="5">
    <location>
        <position position="60"/>
    </location>
</feature>
<dbReference type="InterPro" id="IPR025662">
    <property type="entry name" value="Sigma_54_int_dom_ATP-bd_1"/>
</dbReference>
<dbReference type="EMBL" id="FO203522">
    <property type="protein sequence ID" value="CCO24405.1"/>
    <property type="molecule type" value="Genomic_DNA"/>
</dbReference>
<dbReference type="Gene3D" id="1.10.8.60">
    <property type="match status" value="1"/>
</dbReference>
<keyword evidence="1" id="KW-0547">Nucleotide-binding</keyword>
<evidence type="ECO:0000313" key="9">
    <source>
        <dbReference type="Proteomes" id="UP000010808"/>
    </source>
</evidence>
<dbReference type="Pfam" id="PF00072">
    <property type="entry name" value="Response_reg"/>
    <property type="match status" value="1"/>
</dbReference>
<feature type="domain" description="Response regulatory" evidence="7">
    <location>
        <begin position="10"/>
        <end position="125"/>
    </location>
</feature>
<dbReference type="Gene3D" id="3.40.50.300">
    <property type="entry name" value="P-loop containing nucleotide triphosphate hydrolases"/>
    <property type="match status" value="1"/>
</dbReference>
<dbReference type="PROSITE" id="PS50045">
    <property type="entry name" value="SIGMA54_INTERACT_4"/>
    <property type="match status" value="1"/>
</dbReference>
<dbReference type="InterPro" id="IPR003593">
    <property type="entry name" value="AAA+_ATPase"/>
</dbReference>
<evidence type="ECO:0000259" key="7">
    <source>
        <dbReference type="PROSITE" id="PS50110"/>
    </source>
</evidence>
<dbReference type="FunFam" id="3.40.50.300:FF:000006">
    <property type="entry name" value="DNA-binding transcriptional regulator NtrC"/>
    <property type="match status" value="1"/>
</dbReference>
<dbReference type="Gene3D" id="3.40.50.2300">
    <property type="match status" value="1"/>
</dbReference>
<dbReference type="GO" id="GO:0000160">
    <property type="term" value="P:phosphorelay signal transduction system"/>
    <property type="evidence" value="ECO:0007669"/>
    <property type="project" value="InterPro"/>
</dbReference>
<dbReference type="RefSeq" id="WP_015337005.1">
    <property type="nucleotide sequence ID" value="NC_020055.1"/>
</dbReference>
<dbReference type="SUPFAM" id="SSF52540">
    <property type="entry name" value="P-loop containing nucleoside triphosphate hydrolases"/>
    <property type="match status" value="1"/>
</dbReference>
<dbReference type="SMART" id="SM00382">
    <property type="entry name" value="AAA"/>
    <property type="match status" value="1"/>
</dbReference>
<organism evidence="8 9">
    <name type="scientific">Maridesulfovibrio hydrothermalis AM13 = DSM 14728</name>
    <dbReference type="NCBI Taxonomy" id="1121451"/>
    <lineage>
        <taxon>Bacteria</taxon>
        <taxon>Pseudomonadati</taxon>
        <taxon>Thermodesulfobacteriota</taxon>
        <taxon>Desulfovibrionia</taxon>
        <taxon>Desulfovibrionales</taxon>
        <taxon>Desulfovibrionaceae</taxon>
        <taxon>Maridesulfovibrio</taxon>
    </lineage>
</organism>
<dbReference type="Pfam" id="PF00158">
    <property type="entry name" value="Sigma54_activat"/>
    <property type="match status" value="1"/>
</dbReference>
<evidence type="ECO:0000256" key="5">
    <source>
        <dbReference type="PROSITE-ProRule" id="PRU00169"/>
    </source>
</evidence>
<dbReference type="PROSITE" id="PS50110">
    <property type="entry name" value="RESPONSE_REGULATORY"/>
    <property type="match status" value="1"/>
</dbReference>
<dbReference type="InterPro" id="IPR011006">
    <property type="entry name" value="CheY-like_superfamily"/>
</dbReference>
<evidence type="ECO:0000259" key="6">
    <source>
        <dbReference type="PROSITE" id="PS50045"/>
    </source>
</evidence>
<evidence type="ECO:0000313" key="8">
    <source>
        <dbReference type="EMBL" id="CCO24405.1"/>
    </source>
</evidence>
<dbReference type="PATRIC" id="fig|1121451.3.peg.2358"/>
<dbReference type="PRINTS" id="PR01590">
    <property type="entry name" value="HTHFIS"/>
</dbReference>
<dbReference type="Pfam" id="PF02954">
    <property type="entry name" value="HTH_8"/>
    <property type="match status" value="1"/>
</dbReference>
<sequence length="472" mass="52493">MNKTAFPKNPVLLVDDEETWTRSFSLALKSAGINNILCCNDSRKVESILETTEVEVIAADLSMPYVSGEDLIRLVNSRYTDIPILVITGMSQVETAVQCVKLGAFDFFVKTYDKSSLVSGIRHAIQIRELKRENITLRSRFLDDKLEHPETFEHIVTENATMRSIFKYIEAIAESSQPVLITGESGVGKELIAGVIHKASGRSGEFVPINVAGLDDNIFADTLFGHKRGAFTGADKARPGLVVNAASGTLFLDEIGDLAHASQLKLLRLVQEREYMAIGSDLTRKTDARIIAATNINPEKLGESNTFRSDLYYRLKAHHVHIPPLRERKEDLPLLVDHFLSEACKNEGRKKPQVPAELIALLMTYDFPGNVRELQFIILDAISCTDGINLNIKRLQNHIGNIPKITREPAVTGERIAFGNELPTLKEVCEELTLEAMRRSDNNQSSAASILGISRQALNKRLNKMKQKNSNS</sequence>
<dbReference type="STRING" id="1121451.DESAM_22138"/>
<keyword evidence="9" id="KW-1185">Reference proteome</keyword>
<name>L0RE06_9BACT</name>
<gene>
    <name evidence="8" type="ORF">DESAM_22138</name>
</gene>
<dbReference type="HOGENOM" id="CLU_000445_0_6_7"/>
<dbReference type="SUPFAM" id="SSF46689">
    <property type="entry name" value="Homeodomain-like"/>
    <property type="match status" value="1"/>
</dbReference>
<evidence type="ECO:0000256" key="2">
    <source>
        <dbReference type="ARBA" id="ARBA00022840"/>
    </source>
</evidence>
<dbReference type="CDD" id="cd00009">
    <property type="entry name" value="AAA"/>
    <property type="match status" value="1"/>
</dbReference>
<keyword evidence="2" id="KW-0067">ATP-binding</keyword>
<dbReference type="InterPro" id="IPR009057">
    <property type="entry name" value="Homeodomain-like_sf"/>
</dbReference>
<evidence type="ECO:0000256" key="3">
    <source>
        <dbReference type="ARBA" id="ARBA00023015"/>
    </source>
</evidence>
<reference evidence="8 9" key="1">
    <citation type="submission" date="2012-10" db="EMBL/GenBank/DDBJ databases">
        <authorList>
            <person name="Genoscope - CEA"/>
        </authorList>
    </citation>
    <scope>NUCLEOTIDE SEQUENCE [LARGE SCALE GENOMIC DNA]</scope>
    <source>
        <strain evidence="9">AM13 / DSM 14728</strain>
    </source>
</reference>
<dbReference type="PANTHER" id="PTHR32071">
    <property type="entry name" value="TRANSCRIPTIONAL REGULATORY PROTEIN"/>
    <property type="match status" value="1"/>
</dbReference>
<dbReference type="Proteomes" id="UP000010808">
    <property type="component" value="Chromosome"/>
</dbReference>
<dbReference type="Pfam" id="PF25601">
    <property type="entry name" value="AAA_lid_14"/>
    <property type="match status" value="1"/>
</dbReference>
<dbReference type="InterPro" id="IPR027417">
    <property type="entry name" value="P-loop_NTPase"/>
</dbReference>
<dbReference type="PANTHER" id="PTHR32071:SF13">
    <property type="entry name" value="RESPONSE REGULATOR HSFA"/>
    <property type="match status" value="1"/>
</dbReference>
<dbReference type="InterPro" id="IPR058031">
    <property type="entry name" value="AAA_lid_NorR"/>
</dbReference>
<evidence type="ECO:0000256" key="4">
    <source>
        <dbReference type="ARBA" id="ARBA00023163"/>
    </source>
</evidence>
<dbReference type="InterPro" id="IPR002078">
    <property type="entry name" value="Sigma_54_int"/>
</dbReference>
<dbReference type="GO" id="GO:0005524">
    <property type="term" value="F:ATP binding"/>
    <property type="evidence" value="ECO:0007669"/>
    <property type="project" value="UniProtKB-KW"/>
</dbReference>
<dbReference type="KEGG" id="dhy:DESAM_22138"/>
<accession>L0RE06</accession>
<keyword evidence="3" id="KW-0805">Transcription regulation</keyword>
<evidence type="ECO:0000256" key="1">
    <source>
        <dbReference type="ARBA" id="ARBA00022741"/>
    </source>
</evidence>
<protein>
    <submittedName>
        <fullName evidence="8">Two component, sigma54 specific, transcriptional regulator, Fis family</fullName>
    </submittedName>
</protein>
<dbReference type="SMART" id="SM00448">
    <property type="entry name" value="REC"/>
    <property type="match status" value="1"/>
</dbReference>
<keyword evidence="4" id="KW-0804">Transcription</keyword>
<dbReference type="InterPro" id="IPR002197">
    <property type="entry name" value="HTH_Fis"/>
</dbReference>
<feature type="domain" description="Sigma-54 factor interaction" evidence="6">
    <location>
        <begin position="155"/>
        <end position="383"/>
    </location>
</feature>
<dbReference type="AlphaFoldDB" id="L0RE06"/>
<dbReference type="GO" id="GO:0043565">
    <property type="term" value="F:sequence-specific DNA binding"/>
    <property type="evidence" value="ECO:0007669"/>
    <property type="project" value="InterPro"/>
</dbReference>
<proteinExistence type="predicted"/>
<dbReference type="GO" id="GO:0006355">
    <property type="term" value="P:regulation of DNA-templated transcription"/>
    <property type="evidence" value="ECO:0007669"/>
    <property type="project" value="InterPro"/>
</dbReference>
<dbReference type="Gene3D" id="1.10.10.60">
    <property type="entry name" value="Homeodomain-like"/>
    <property type="match status" value="1"/>
</dbReference>
<dbReference type="SUPFAM" id="SSF52172">
    <property type="entry name" value="CheY-like"/>
    <property type="match status" value="1"/>
</dbReference>